<proteinExistence type="predicted"/>
<dbReference type="InterPro" id="IPR054851">
    <property type="entry name" value="Isoprenylcys_mtase"/>
</dbReference>
<dbReference type="RefSeq" id="WP_092840443.1">
    <property type="nucleotide sequence ID" value="NZ_FNJL01000063.1"/>
</dbReference>
<evidence type="ECO:0000256" key="3">
    <source>
        <dbReference type="ARBA" id="ARBA00022989"/>
    </source>
</evidence>
<evidence type="ECO:0000313" key="7">
    <source>
        <dbReference type="Proteomes" id="UP000199317"/>
    </source>
</evidence>
<dbReference type="NCBIfam" id="NF040696">
    <property type="entry name" value="isopcys_mtase"/>
    <property type="match status" value="1"/>
</dbReference>
<feature type="transmembrane region" description="Helical" evidence="5">
    <location>
        <begin position="6"/>
        <end position="24"/>
    </location>
</feature>
<evidence type="ECO:0000256" key="5">
    <source>
        <dbReference type="SAM" id="Phobius"/>
    </source>
</evidence>
<evidence type="ECO:0000256" key="1">
    <source>
        <dbReference type="ARBA" id="ARBA00004141"/>
    </source>
</evidence>
<dbReference type="Gene3D" id="1.20.120.1630">
    <property type="match status" value="1"/>
</dbReference>
<evidence type="ECO:0000256" key="2">
    <source>
        <dbReference type="ARBA" id="ARBA00022692"/>
    </source>
</evidence>
<protein>
    <submittedName>
        <fullName evidence="6">Protein-S-isoprenylcysteine O-methyltransferase Ste14</fullName>
    </submittedName>
</protein>
<keyword evidence="7" id="KW-1185">Reference proteome</keyword>
<dbReference type="InterPro" id="IPR052527">
    <property type="entry name" value="Metal_cation-efflux_comp"/>
</dbReference>
<keyword evidence="4 5" id="KW-0472">Membrane</keyword>
<keyword evidence="3 5" id="KW-1133">Transmembrane helix</keyword>
<keyword evidence="6" id="KW-0489">Methyltransferase</keyword>
<dbReference type="GO" id="GO:0004671">
    <property type="term" value="F:protein C-terminal S-isoprenylcysteine carboxyl O-methyltransferase activity"/>
    <property type="evidence" value="ECO:0007669"/>
    <property type="project" value="InterPro"/>
</dbReference>
<sequence>MHLHAPQAAFLAGLLAYQAIRIVYQRRARAAGPSRASYSSRQDKALIALVAIGQMVLPLAYIFTPWLDEASHDAAPDALPYAGALVWAAGLWVFWRAHAELGTWWSITLEIRHDHQLVQRGVYRVVRHPMYAAFLLFGVAQALLLPNAIAGPAALVAVAILCIVRIPREEAMMCDVFGQAYRDYMRSTGAVIPRLVPRRRIA</sequence>
<gene>
    <name evidence="6" type="ORF">SAMN04489708_1639</name>
</gene>
<dbReference type="EMBL" id="FNJL01000063">
    <property type="protein sequence ID" value="SDP94463.1"/>
    <property type="molecule type" value="Genomic_DNA"/>
</dbReference>
<evidence type="ECO:0000256" key="4">
    <source>
        <dbReference type="ARBA" id="ARBA00023136"/>
    </source>
</evidence>
<dbReference type="AlphaFoldDB" id="A0A1H0WUT0"/>
<reference evidence="7" key="1">
    <citation type="submission" date="2016-10" db="EMBL/GenBank/DDBJ databases">
        <authorList>
            <person name="Varghese N."/>
            <person name="Submissions S."/>
        </authorList>
    </citation>
    <scope>NUCLEOTIDE SEQUENCE [LARGE SCALE GENOMIC DNA]</scope>
    <source>
        <strain evidence="7">DSM 17101</strain>
    </source>
</reference>
<dbReference type="PANTHER" id="PTHR43847:SF1">
    <property type="entry name" value="BLL3993 PROTEIN"/>
    <property type="match status" value="1"/>
</dbReference>
<name>A0A1H0WUT0_9BURK</name>
<dbReference type="PANTHER" id="PTHR43847">
    <property type="entry name" value="BLL3993 PROTEIN"/>
    <property type="match status" value="1"/>
</dbReference>
<feature type="transmembrane region" description="Helical" evidence="5">
    <location>
        <begin position="45"/>
        <end position="66"/>
    </location>
</feature>
<dbReference type="Proteomes" id="UP000199317">
    <property type="component" value="Unassembled WGS sequence"/>
</dbReference>
<accession>A0A1H0WUT0</accession>
<dbReference type="OrthoDB" id="9811969at2"/>
<evidence type="ECO:0000313" key="6">
    <source>
        <dbReference type="EMBL" id="SDP94463.1"/>
    </source>
</evidence>
<feature type="transmembrane region" description="Helical" evidence="5">
    <location>
        <begin position="149"/>
        <end position="166"/>
    </location>
</feature>
<dbReference type="InterPro" id="IPR007269">
    <property type="entry name" value="ICMT_MeTrfase"/>
</dbReference>
<organism evidence="6 7">
    <name type="scientific">Paracidovorax cattleyae</name>
    <dbReference type="NCBI Taxonomy" id="80868"/>
    <lineage>
        <taxon>Bacteria</taxon>
        <taxon>Pseudomonadati</taxon>
        <taxon>Pseudomonadota</taxon>
        <taxon>Betaproteobacteria</taxon>
        <taxon>Burkholderiales</taxon>
        <taxon>Comamonadaceae</taxon>
        <taxon>Paracidovorax</taxon>
    </lineage>
</organism>
<keyword evidence="2 5" id="KW-0812">Transmembrane</keyword>
<comment type="subcellular location">
    <subcellularLocation>
        <location evidence="1">Membrane</location>
        <topology evidence="1">Multi-pass membrane protein</topology>
    </subcellularLocation>
</comment>
<keyword evidence="6" id="KW-0808">Transferase</keyword>
<dbReference type="GO" id="GO:0016020">
    <property type="term" value="C:membrane"/>
    <property type="evidence" value="ECO:0007669"/>
    <property type="project" value="UniProtKB-SubCell"/>
</dbReference>
<dbReference type="Pfam" id="PF04140">
    <property type="entry name" value="ICMT"/>
    <property type="match status" value="1"/>
</dbReference>
<dbReference type="GO" id="GO:0032259">
    <property type="term" value="P:methylation"/>
    <property type="evidence" value="ECO:0007669"/>
    <property type="project" value="UniProtKB-KW"/>
</dbReference>